<dbReference type="Pfam" id="PF04392">
    <property type="entry name" value="ABC_sub_bind"/>
    <property type="match status" value="1"/>
</dbReference>
<evidence type="ECO:0000313" key="2">
    <source>
        <dbReference type="Proteomes" id="UP000070198"/>
    </source>
</evidence>
<gene>
    <name evidence="1" type="ORF">SGADD02_00820</name>
</gene>
<protein>
    <submittedName>
        <fullName evidence="1">ABC transporter substrate-binding protein</fullName>
    </submittedName>
</protein>
<dbReference type="EMBL" id="LQOF01000146">
    <property type="protein sequence ID" value="KXT71210.1"/>
    <property type="molecule type" value="Genomic_DNA"/>
</dbReference>
<dbReference type="PATRIC" id="fig|315405.11.peg.955"/>
<sequence length="60" mass="6189">METAKIAVKLLAGKKVSEVPVNIVNTGTPTLNLKAAQELGITIPDSVLSEATVAVEADDN</sequence>
<comment type="caution">
    <text evidence="1">The sequence shown here is derived from an EMBL/GenBank/DDBJ whole genome shotgun (WGS) entry which is preliminary data.</text>
</comment>
<evidence type="ECO:0000313" key="1">
    <source>
        <dbReference type="EMBL" id="KXT71210.1"/>
    </source>
</evidence>
<accession>A0A139N5D5</accession>
<dbReference type="InterPro" id="IPR007487">
    <property type="entry name" value="ABC_transpt-TYRBP-like"/>
</dbReference>
<dbReference type="Proteomes" id="UP000070198">
    <property type="component" value="Unassembled WGS sequence"/>
</dbReference>
<organism evidence="1 2">
    <name type="scientific">Streptococcus gallolyticus</name>
    <dbReference type="NCBI Taxonomy" id="315405"/>
    <lineage>
        <taxon>Bacteria</taxon>
        <taxon>Bacillati</taxon>
        <taxon>Bacillota</taxon>
        <taxon>Bacilli</taxon>
        <taxon>Lactobacillales</taxon>
        <taxon>Streptococcaceae</taxon>
        <taxon>Streptococcus</taxon>
    </lineage>
</organism>
<name>A0A139N5D5_9STRE</name>
<reference evidence="1 2" key="1">
    <citation type="submission" date="2016-01" db="EMBL/GenBank/DDBJ databases">
        <title>Highly variable Streptococcus oralis are common among viridans streptococci isolated from primates.</title>
        <authorList>
            <person name="Denapaite D."/>
            <person name="Rieger M."/>
            <person name="Koendgen S."/>
            <person name="Brueckner R."/>
            <person name="Ochigava I."/>
            <person name="Kappeler P."/>
            <person name="Maetz-Rensing K."/>
            <person name="Leendertz F."/>
            <person name="Hakenbeck R."/>
        </authorList>
    </citation>
    <scope>NUCLEOTIDE SEQUENCE [LARGE SCALE GENOMIC DNA]</scope>
    <source>
        <strain evidence="1 2">DD02</strain>
    </source>
</reference>
<dbReference type="AlphaFoldDB" id="A0A139N5D5"/>
<proteinExistence type="predicted"/>